<dbReference type="EMBL" id="FYEW01000004">
    <property type="protein sequence ID" value="SNC77590.1"/>
    <property type="molecule type" value="Genomic_DNA"/>
</dbReference>
<keyword evidence="2" id="KW-1185">Reference proteome</keyword>
<evidence type="ECO:0000313" key="1">
    <source>
        <dbReference type="EMBL" id="SNC77590.1"/>
    </source>
</evidence>
<evidence type="ECO:0000313" key="2">
    <source>
        <dbReference type="Proteomes" id="UP000198131"/>
    </source>
</evidence>
<dbReference type="Proteomes" id="UP000198131">
    <property type="component" value="Unassembled WGS sequence"/>
</dbReference>
<gene>
    <name evidence="1" type="ORF">SAMN06265337_4183</name>
</gene>
<protein>
    <submittedName>
        <fullName evidence="1">Uncharacterized protein</fullName>
    </submittedName>
</protein>
<sequence>MDAGTSRPNTLNLYQGPPRGMMLGVLLMENDFDNPNKYRDQVQQGSSTQSLGKVLTLACSTSQRSGPRLPS</sequence>
<accession>A0A212UHD7</accession>
<name>A0A212UHD7_9BACT</name>
<reference evidence="2" key="1">
    <citation type="submission" date="2017-06" db="EMBL/GenBank/DDBJ databases">
        <authorList>
            <person name="Varghese N."/>
            <person name="Submissions S."/>
        </authorList>
    </citation>
    <scope>NUCLEOTIDE SEQUENCE [LARGE SCALE GENOMIC DNA]</scope>
    <source>
        <strain evidence="2">DSM 11116</strain>
    </source>
</reference>
<proteinExistence type="predicted"/>
<dbReference type="AlphaFoldDB" id="A0A212UHD7"/>
<organism evidence="1 2">
    <name type="scientific">Hymenobacter gelipurpurascens</name>
    <dbReference type="NCBI Taxonomy" id="89968"/>
    <lineage>
        <taxon>Bacteria</taxon>
        <taxon>Pseudomonadati</taxon>
        <taxon>Bacteroidota</taxon>
        <taxon>Cytophagia</taxon>
        <taxon>Cytophagales</taxon>
        <taxon>Hymenobacteraceae</taxon>
        <taxon>Hymenobacter</taxon>
    </lineage>
</organism>